<evidence type="ECO:0000256" key="5">
    <source>
        <dbReference type="RuleBase" id="RU367127"/>
    </source>
</evidence>
<comment type="similarity">
    <text evidence="2 5">Belongs to the GRF family.</text>
</comment>
<evidence type="ECO:0000256" key="6">
    <source>
        <dbReference type="SAM" id="MobiDB-lite"/>
    </source>
</evidence>
<comment type="function">
    <text evidence="5">Transcription activator.</text>
</comment>
<feature type="compositionally biased region" description="Polar residues" evidence="6">
    <location>
        <begin position="152"/>
        <end position="177"/>
    </location>
</feature>
<dbReference type="Pfam" id="PF08880">
    <property type="entry name" value="QLQ"/>
    <property type="match status" value="1"/>
</dbReference>
<dbReference type="SMART" id="SM00951">
    <property type="entry name" value="QLQ"/>
    <property type="match status" value="1"/>
</dbReference>
<evidence type="ECO:0000259" key="8">
    <source>
        <dbReference type="PROSITE" id="PS51667"/>
    </source>
</evidence>
<dbReference type="InterPro" id="IPR014977">
    <property type="entry name" value="WRC_dom"/>
</dbReference>
<dbReference type="EMBL" id="JBEAFC010000001">
    <property type="protein sequence ID" value="KAL1569225.1"/>
    <property type="molecule type" value="Genomic_DNA"/>
</dbReference>
<dbReference type="PROSITE" id="PS51667">
    <property type="entry name" value="WRC"/>
    <property type="match status" value="1"/>
</dbReference>
<dbReference type="AlphaFoldDB" id="A0ABD1IL63"/>
<evidence type="ECO:0000256" key="3">
    <source>
        <dbReference type="ARBA" id="ARBA00023242"/>
    </source>
</evidence>
<feature type="region of interest" description="Disordered" evidence="6">
    <location>
        <begin position="113"/>
        <end position="182"/>
    </location>
</feature>
<dbReference type="GO" id="GO:0099402">
    <property type="term" value="P:plant organ development"/>
    <property type="evidence" value="ECO:0007669"/>
    <property type="project" value="UniProtKB-ARBA"/>
</dbReference>
<proteinExistence type="inferred from homology"/>
<feature type="compositionally biased region" description="Polar residues" evidence="6">
    <location>
        <begin position="129"/>
        <end position="145"/>
    </location>
</feature>
<protein>
    <recommendedName>
        <fullName evidence="5">Growth-regulating factor</fullName>
    </recommendedName>
</protein>
<evidence type="ECO:0000313" key="9">
    <source>
        <dbReference type="EMBL" id="KAL1569225.1"/>
    </source>
</evidence>
<keyword evidence="5" id="KW-0804">Transcription</keyword>
<dbReference type="PANTHER" id="PTHR31602">
    <property type="entry name" value="GROWTH-REGULATING FACTOR 5"/>
    <property type="match status" value="1"/>
</dbReference>
<evidence type="ECO:0000259" key="7">
    <source>
        <dbReference type="PROSITE" id="PS51666"/>
    </source>
</evidence>
<organism evidence="9 10">
    <name type="scientific">Salvia divinorum</name>
    <name type="common">Maria pastora</name>
    <name type="synonym">Diviner's sage</name>
    <dbReference type="NCBI Taxonomy" id="28513"/>
    <lineage>
        <taxon>Eukaryota</taxon>
        <taxon>Viridiplantae</taxon>
        <taxon>Streptophyta</taxon>
        <taxon>Embryophyta</taxon>
        <taxon>Tracheophyta</taxon>
        <taxon>Spermatophyta</taxon>
        <taxon>Magnoliopsida</taxon>
        <taxon>eudicotyledons</taxon>
        <taxon>Gunneridae</taxon>
        <taxon>Pentapetalae</taxon>
        <taxon>asterids</taxon>
        <taxon>lamiids</taxon>
        <taxon>Lamiales</taxon>
        <taxon>Lamiaceae</taxon>
        <taxon>Nepetoideae</taxon>
        <taxon>Mentheae</taxon>
        <taxon>Salviinae</taxon>
        <taxon>Salvia</taxon>
        <taxon>Salvia subgen. Calosphace</taxon>
    </lineage>
</organism>
<evidence type="ECO:0000313" key="10">
    <source>
        <dbReference type="Proteomes" id="UP001567538"/>
    </source>
</evidence>
<feature type="region of interest" description="Disordered" evidence="6">
    <location>
        <begin position="289"/>
        <end position="331"/>
    </location>
</feature>
<evidence type="ECO:0000256" key="1">
    <source>
        <dbReference type="ARBA" id="ARBA00004123"/>
    </source>
</evidence>
<reference evidence="9 10" key="1">
    <citation type="submission" date="2024-06" db="EMBL/GenBank/DDBJ databases">
        <title>A chromosome level genome sequence of Diviner's sage (Salvia divinorum).</title>
        <authorList>
            <person name="Ford S.A."/>
            <person name="Ro D.-K."/>
            <person name="Ness R.W."/>
            <person name="Phillips M.A."/>
        </authorList>
    </citation>
    <scope>NUCLEOTIDE SEQUENCE [LARGE SCALE GENOMIC DNA]</scope>
    <source>
        <strain evidence="9">SAF-2024a</strain>
        <tissue evidence="9">Leaf</tissue>
    </source>
</reference>
<dbReference type="GO" id="GO:0005634">
    <property type="term" value="C:nucleus"/>
    <property type="evidence" value="ECO:0007669"/>
    <property type="project" value="UniProtKB-SubCell"/>
</dbReference>
<keyword evidence="5" id="KW-0010">Activator</keyword>
<dbReference type="Proteomes" id="UP001567538">
    <property type="component" value="Unassembled WGS sequence"/>
</dbReference>
<keyword evidence="3 4" id="KW-0539">Nucleus</keyword>
<sequence>MSEKAPITVVGMGAELGYGGYRAPPFTDVQWKELEQQAMIYKYMVAGLPVPPDLVTPIRHSFEGLYAHLFNNPALGYCSYYGKKFDPEPGRCRRTDGKKWRCSKDAHPDSKYCERHMHRGRNRSRKPVESQSTSQSMLTAGPHSSTGGGINRGSSQQMPLYSGVNSERSPVGSNATKLQMGPYGISGREFSFSQEASGRTGGLGLGPSAGSGTWGLMPSQVSSSSLFKQGSNSQMLASSSAQQYTPHAHEPMSSKQQQHGIFGSDISSPTALKQEHLFFSEWPATKESWSNLDNNGTNENAFSSTQLSMSTPRTSSGFTPGSAYSPNGELM</sequence>
<dbReference type="PANTHER" id="PTHR31602:SF8">
    <property type="entry name" value="GROWTH-REGULATING FACTOR 5"/>
    <property type="match status" value="1"/>
</dbReference>
<dbReference type="GO" id="GO:0005524">
    <property type="term" value="F:ATP binding"/>
    <property type="evidence" value="ECO:0007669"/>
    <property type="project" value="UniProtKB-UniRule"/>
</dbReference>
<dbReference type="InterPro" id="IPR031137">
    <property type="entry name" value="GRF"/>
</dbReference>
<feature type="domain" description="WRC" evidence="8">
    <location>
        <begin position="86"/>
        <end position="130"/>
    </location>
</feature>
<feature type="compositionally biased region" description="Basic residues" evidence="6">
    <location>
        <begin position="116"/>
        <end position="125"/>
    </location>
</feature>
<feature type="domain" description="QLQ" evidence="7">
    <location>
        <begin position="25"/>
        <end position="60"/>
    </location>
</feature>
<feature type="short sequence motif" description="Bipartite nuclear localization signal" evidence="4">
    <location>
        <begin position="91"/>
        <end position="101"/>
    </location>
</feature>
<comment type="subcellular location">
    <subcellularLocation>
        <location evidence="1 4 5">Nucleus</location>
    </subcellularLocation>
</comment>
<evidence type="ECO:0000256" key="2">
    <source>
        <dbReference type="ARBA" id="ARBA00008122"/>
    </source>
</evidence>
<dbReference type="GO" id="GO:0006351">
    <property type="term" value="P:DNA-templated transcription"/>
    <property type="evidence" value="ECO:0007669"/>
    <property type="project" value="UniProtKB-UniRule"/>
</dbReference>
<gene>
    <name evidence="9" type="ORF">AAHA92_00731</name>
</gene>
<comment type="domain">
    <text evidence="5">The QLQ domain and WRC domain may be involved in protein-protein interaction and DNA-binding, respectively.</text>
</comment>
<dbReference type="InterPro" id="IPR014978">
    <property type="entry name" value="Gln-Leu-Gln_QLQ"/>
</dbReference>
<keyword evidence="5" id="KW-0805">Transcription regulation</keyword>
<evidence type="ECO:0000256" key="4">
    <source>
        <dbReference type="PROSITE-ProRule" id="PRU01002"/>
    </source>
</evidence>
<accession>A0ABD1IL63</accession>
<keyword evidence="10" id="KW-1185">Reference proteome</keyword>
<dbReference type="Pfam" id="PF08879">
    <property type="entry name" value="WRC"/>
    <property type="match status" value="1"/>
</dbReference>
<name>A0ABD1IL63_SALDI</name>
<feature type="short sequence motif" description="Bipartite nuclear localization signal" evidence="4">
    <location>
        <begin position="119"/>
        <end position="126"/>
    </location>
</feature>
<comment type="caution">
    <text evidence="9">The sequence shown here is derived from an EMBL/GenBank/DDBJ whole genome shotgun (WGS) entry which is preliminary data.</text>
</comment>
<dbReference type="PROSITE" id="PS51666">
    <property type="entry name" value="QLQ"/>
    <property type="match status" value="1"/>
</dbReference>
<feature type="compositionally biased region" description="Polar residues" evidence="6">
    <location>
        <begin position="289"/>
        <end position="325"/>
    </location>
</feature>